<feature type="transmembrane region" description="Helical" evidence="6">
    <location>
        <begin position="344"/>
        <end position="365"/>
    </location>
</feature>
<feature type="transmembrane region" description="Helical" evidence="6">
    <location>
        <begin position="21"/>
        <end position="42"/>
    </location>
</feature>
<dbReference type="Pfam" id="PF01943">
    <property type="entry name" value="Polysacc_synt"/>
    <property type="match status" value="1"/>
</dbReference>
<proteinExistence type="predicted"/>
<evidence type="ECO:0000256" key="1">
    <source>
        <dbReference type="ARBA" id="ARBA00004651"/>
    </source>
</evidence>
<comment type="subcellular location">
    <subcellularLocation>
        <location evidence="1">Cell membrane</location>
        <topology evidence="1">Multi-pass membrane protein</topology>
    </subcellularLocation>
</comment>
<evidence type="ECO:0000256" key="5">
    <source>
        <dbReference type="ARBA" id="ARBA00023136"/>
    </source>
</evidence>
<feature type="transmembrane region" description="Helical" evidence="6">
    <location>
        <begin position="135"/>
        <end position="158"/>
    </location>
</feature>
<evidence type="ECO:0000313" key="7">
    <source>
        <dbReference type="EMBL" id="GAA4471174.1"/>
    </source>
</evidence>
<keyword evidence="4 6" id="KW-1133">Transmembrane helix</keyword>
<dbReference type="EMBL" id="BAABFB010000007">
    <property type="protein sequence ID" value="GAA4471174.1"/>
    <property type="molecule type" value="Genomic_DNA"/>
</dbReference>
<keyword evidence="8" id="KW-1185">Reference proteome</keyword>
<reference evidence="8" key="1">
    <citation type="journal article" date="2019" name="Int. J. Syst. Evol. Microbiol.">
        <title>The Global Catalogue of Microorganisms (GCM) 10K type strain sequencing project: providing services to taxonomists for standard genome sequencing and annotation.</title>
        <authorList>
            <consortium name="The Broad Institute Genomics Platform"/>
            <consortium name="The Broad Institute Genome Sequencing Center for Infectious Disease"/>
            <person name="Wu L."/>
            <person name="Ma J."/>
        </authorList>
    </citation>
    <scope>NUCLEOTIDE SEQUENCE [LARGE SCALE GENOMIC DNA]</scope>
    <source>
        <strain evidence="8">JCM 32206</strain>
    </source>
</reference>
<feature type="transmembrane region" description="Helical" evidence="6">
    <location>
        <begin position="165"/>
        <end position="187"/>
    </location>
</feature>
<feature type="transmembrane region" description="Helical" evidence="6">
    <location>
        <begin position="271"/>
        <end position="297"/>
    </location>
</feature>
<feature type="transmembrane region" description="Helical" evidence="6">
    <location>
        <begin position="193"/>
        <end position="216"/>
    </location>
</feature>
<evidence type="ECO:0000256" key="3">
    <source>
        <dbReference type="ARBA" id="ARBA00022692"/>
    </source>
</evidence>
<protein>
    <submittedName>
        <fullName evidence="7">Oligosaccharide flippase family protein</fullName>
    </submittedName>
</protein>
<feature type="transmembrane region" description="Helical" evidence="6">
    <location>
        <begin position="100"/>
        <end position="123"/>
    </location>
</feature>
<comment type="caution">
    <text evidence="7">The sequence shown here is derived from an EMBL/GenBank/DDBJ whole genome shotgun (WGS) entry which is preliminary data.</text>
</comment>
<dbReference type="InterPro" id="IPR050833">
    <property type="entry name" value="Poly_Biosynth_Transport"/>
</dbReference>
<accession>A0ABP8NQV5</accession>
<dbReference type="RefSeq" id="WP_345341032.1">
    <property type="nucleotide sequence ID" value="NZ_BAABFB010000007.1"/>
</dbReference>
<evidence type="ECO:0000256" key="6">
    <source>
        <dbReference type="SAM" id="Phobius"/>
    </source>
</evidence>
<dbReference type="InterPro" id="IPR002797">
    <property type="entry name" value="Polysacc_synth"/>
</dbReference>
<dbReference type="PANTHER" id="PTHR30250:SF26">
    <property type="entry name" value="PSMA PROTEIN"/>
    <property type="match status" value="1"/>
</dbReference>
<organism evidence="7 8">
    <name type="scientific">Rhodococcus olei</name>
    <dbReference type="NCBI Taxonomy" id="2161675"/>
    <lineage>
        <taxon>Bacteria</taxon>
        <taxon>Bacillati</taxon>
        <taxon>Actinomycetota</taxon>
        <taxon>Actinomycetes</taxon>
        <taxon>Mycobacteriales</taxon>
        <taxon>Nocardiaceae</taxon>
        <taxon>Rhodococcus</taxon>
    </lineage>
</organism>
<keyword evidence="3 6" id="KW-0812">Transmembrane</keyword>
<feature type="transmembrane region" description="Helical" evidence="6">
    <location>
        <begin position="377"/>
        <end position="398"/>
    </location>
</feature>
<evidence type="ECO:0000256" key="4">
    <source>
        <dbReference type="ARBA" id="ARBA00022989"/>
    </source>
</evidence>
<feature type="transmembrane region" description="Helical" evidence="6">
    <location>
        <begin position="48"/>
        <end position="79"/>
    </location>
</feature>
<keyword evidence="5 6" id="KW-0472">Membrane</keyword>
<dbReference type="Proteomes" id="UP001501183">
    <property type="component" value="Unassembled WGS sequence"/>
</dbReference>
<dbReference type="PANTHER" id="PTHR30250">
    <property type="entry name" value="PST FAMILY PREDICTED COLANIC ACID TRANSPORTER"/>
    <property type="match status" value="1"/>
</dbReference>
<name>A0ABP8NQV5_9NOCA</name>
<feature type="transmembrane region" description="Helical" evidence="6">
    <location>
        <begin position="309"/>
        <end position="332"/>
    </location>
</feature>
<evidence type="ECO:0000313" key="8">
    <source>
        <dbReference type="Proteomes" id="UP001501183"/>
    </source>
</evidence>
<keyword evidence="2" id="KW-1003">Cell membrane</keyword>
<evidence type="ECO:0000256" key="2">
    <source>
        <dbReference type="ARBA" id="ARBA00022475"/>
    </source>
</evidence>
<feature type="transmembrane region" description="Helical" evidence="6">
    <location>
        <begin position="237"/>
        <end position="259"/>
    </location>
</feature>
<gene>
    <name evidence="7" type="ORF">GCM10023094_01370</name>
</gene>
<sequence>MTVESGRLAPEEQRALVRATVYRILGTPVVAVLGLVNTAVVVRETGEAVYGLVSLVATVTLLFPFADLGIGAVVLSASARLSGPNRDPAAVDVIRRAYRVLFGVAAGLGAVACVVMAMDGWGALVGMTTGPDDRWAITAAAVLFALTIPAGLGLRILIGMDRNHWATLVMMSNAAFTLGVTLTLSVFGVHGIWYALAPLVGVLIGHVLGTTAALRLSGLGSSAFARVRGTHTRLLEGSLWLFLVGVGLPVGLQTGRILLSHLSTAEELSRYALVAQMYGACWAVLSTAGMAYWPVFVKRRGARQETTRMWWRVTALFAVAATVAAAGLTTLGPWTASILSGGRIVVTTGLALSFGILLLAQALHLPTSVLLTRPREARWQACCVAGMAAISLGVGAVLAGPWGAVGVVCAAALGVGAAQVVPDLMWVPVLVHRRPAGSEGDGSRVSG</sequence>